<dbReference type="InterPro" id="IPR007235">
    <property type="entry name" value="Glyco_trans_28_C"/>
</dbReference>
<sequence length="371" mass="41618">MTDRVLILTEQIGGNGHFKAAQAIQKGLANAAPRLQTEIACGMPLVHPSLEQMIRKCYLHTLQYAPHLWGAAYRREGELSQWFKTPLGKLVANRIKDWVQQVQPRTVVCTHALCLSAMGRIKERMKRPFSLGAAITDFDVNGFWVDPAVDFYLVAHERVKQRLCQRFGISPGRIHITGIPIDPAFSVQQPAKSELRRMLGLDQNRLTVLIMGGGVGLGPMEACLTSFCRDWPEVQLVVVTGKNESLFRRLNDRFGEAEQVRVLGYVDRMAQWMNASDWIVSKPGGLTSSEALAAGLPLVICRPIPGQEERNTRFLLHQRVAVRQDSPAAIPRQMQSMQTDDAQWRRMRDNALQLGRPDSAHRAADVILNTL</sequence>
<comment type="similarity">
    <text evidence="2">Belongs to the glycosyltransferase 28 family.</text>
</comment>
<feature type="domain" description="Diacylglycerol glucosyltransferase N-terminal" evidence="6">
    <location>
        <begin position="17"/>
        <end position="181"/>
    </location>
</feature>
<dbReference type="EMBL" id="JAFHAP010000004">
    <property type="protein sequence ID" value="MBN2908452.1"/>
    <property type="molecule type" value="Genomic_DNA"/>
</dbReference>
<dbReference type="Pfam" id="PF06925">
    <property type="entry name" value="MGDG_synth"/>
    <property type="match status" value="1"/>
</dbReference>
<evidence type="ECO:0000259" key="5">
    <source>
        <dbReference type="Pfam" id="PF04101"/>
    </source>
</evidence>
<keyword evidence="8" id="KW-1185">Reference proteome</keyword>
<dbReference type="PANTHER" id="PTHR43025:SF3">
    <property type="entry name" value="MONOGALACTOSYLDIACYLGLYCEROL SYNTHASE 1, CHLOROPLASTIC"/>
    <property type="match status" value="1"/>
</dbReference>
<dbReference type="InterPro" id="IPR050519">
    <property type="entry name" value="Glycosyltransf_28_UgtP"/>
</dbReference>
<comment type="subcellular location">
    <subcellularLocation>
        <location evidence="1">Membrane</location>
    </subcellularLocation>
</comment>
<dbReference type="Pfam" id="PF04101">
    <property type="entry name" value="Glyco_tran_28_C"/>
    <property type="match status" value="1"/>
</dbReference>
<dbReference type="RefSeq" id="WP_205492598.1">
    <property type="nucleotide sequence ID" value="NZ_JAFHAP010000004.1"/>
</dbReference>
<organism evidence="7 8">
    <name type="scientific">Polycladomyces zharkentensis</name>
    <dbReference type="NCBI Taxonomy" id="2807616"/>
    <lineage>
        <taxon>Bacteria</taxon>
        <taxon>Bacillati</taxon>
        <taxon>Bacillota</taxon>
        <taxon>Bacilli</taxon>
        <taxon>Bacillales</taxon>
        <taxon>Thermoactinomycetaceae</taxon>
        <taxon>Polycladomyces</taxon>
    </lineage>
</organism>
<evidence type="ECO:0000256" key="4">
    <source>
        <dbReference type="ARBA" id="ARBA00022679"/>
    </source>
</evidence>
<keyword evidence="3" id="KW-0328">Glycosyltransferase</keyword>
<feature type="domain" description="Glycosyl transferase family 28 C-terminal" evidence="5">
    <location>
        <begin position="207"/>
        <end position="326"/>
    </location>
</feature>
<gene>
    <name evidence="7" type="ORF">JQC72_02825</name>
</gene>
<keyword evidence="4" id="KW-0808">Transferase</keyword>
<evidence type="ECO:0000256" key="2">
    <source>
        <dbReference type="ARBA" id="ARBA00006962"/>
    </source>
</evidence>
<evidence type="ECO:0000256" key="1">
    <source>
        <dbReference type="ARBA" id="ARBA00004370"/>
    </source>
</evidence>
<dbReference type="InterPro" id="IPR009695">
    <property type="entry name" value="Diacylglyc_glucosyltr_N"/>
</dbReference>
<accession>A0ABS2WFY3</accession>
<evidence type="ECO:0000259" key="6">
    <source>
        <dbReference type="Pfam" id="PF06925"/>
    </source>
</evidence>
<dbReference type="Gene3D" id="3.40.50.2000">
    <property type="entry name" value="Glycogen Phosphorylase B"/>
    <property type="match status" value="1"/>
</dbReference>
<dbReference type="Proteomes" id="UP001177120">
    <property type="component" value="Unassembled WGS sequence"/>
</dbReference>
<dbReference type="PANTHER" id="PTHR43025">
    <property type="entry name" value="MONOGALACTOSYLDIACYLGLYCEROL SYNTHASE"/>
    <property type="match status" value="1"/>
</dbReference>
<reference evidence="7" key="1">
    <citation type="journal article" date="2024" name="Int. J. Syst. Evol. Microbiol.">
        <title>Polycladomyces zharkentensis sp. nov., a novel thermophilic cellulose- and starch-degrading member of the Bacillota from a geothermal aquifer in Kazakhstan.</title>
        <authorList>
            <person name="Mashzhan A."/>
            <person name="Kistaubayeva A."/>
            <person name="Javier-Lopez R."/>
            <person name="Bissenova U."/>
            <person name="Bissenbay A."/>
            <person name="Birkeland N.K."/>
        </authorList>
    </citation>
    <scope>NUCLEOTIDE SEQUENCE</scope>
    <source>
        <strain evidence="7">ZKZ2T</strain>
    </source>
</reference>
<dbReference type="SUPFAM" id="SSF53756">
    <property type="entry name" value="UDP-Glycosyltransferase/glycogen phosphorylase"/>
    <property type="match status" value="1"/>
</dbReference>
<evidence type="ECO:0000313" key="7">
    <source>
        <dbReference type="EMBL" id="MBN2908452.1"/>
    </source>
</evidence>
<name>A0ABS2WFY3_9BACL</name>
<evidence type="ECO:0000313" key="8">
    <source>
        <dbReference type="Proteomes" id="UP001177120"/>
    </source>
</evidence>
<evidence type="ECO:0000256" key="3">
    <source>
        <dbReference type="ARBA" id="ARBA00022676"/>
    </source>
</evidence>
<protein>
    <submittedName>
        <fullName evidence="7">UDP-N-acetylglucosamine 2-epimerase</fullName>
    </submittedName>
</protein>
<comment type="caution">
    <text evidence="7">The sequence shown here is derived from an EMBL/GenBank/DDBJ whole genome shotgun (WGS) entry which is preliminary data.</text>
</comment>
<proteinExistence type="inferred from homology"/>